<dbReference type="AlphaFoldDB" id="A0A848MTR5"/>
<dbReference type="EMBL" id="JAADJU010000013">
    <property type="protein sequence ID" value="NMP29324.1"/>
    <property type="molecule type" value="Genomic_DNA"/>
</dbReference>
<evidence type="ECO:0000313" key="2">
    <source>
        <dbReference type="EMBL" id="NMP29324.1"/>
    </source>
</evidence>
<evidence type="ECO:0000313" key="3">
    <source>
        <dbReference type="Proteomes" id="UP000585363"/>
    </source>
</evidence>
<dbReference type="InterPro" id="IPR021747">
    <property type="entry name" value="DUF3313"/>
</dbReference>
<dbReference type="Pfam" id="PF11769">
    <property type="entry name" value="DUF3313"/>
    <property type="match status" value="1"/>
</dbReference>
<evidence type="ECO:0000256" key="1">
    <source>
        <dbReference type="SAM" id="SignalP"/>
    </source>
</evidence>
<proteinExistence type="predicted"/>
<name>A0A848MTR5_9GAMM</name>
<keyword evidence="1" id="KW-0732">Signal</keyword>
<dbReference type="Proteomes" id="UP000585363">
    <property type="component" value="Unassembled WGS sequence"/>
</dbReference>
<feature type="chain" id="PRO_5032421253" evidence="1">
    <location>
        <begin position="24"/>
        <end position="223"/>
    </location>
</feature>
<feature type="signal peptide" evidence="1">
    <location>
        <begin position="1"/>
        <end position="23"/>
    </location>
</feature>
<reference evidence="2 3" key="2">
    <citation type="submission" date="2020-06" db="EMBL/GenBank/DDBJ databases">
        <title>Polyphasic characterization of a Rahnella strain isolated from tree sap.</title>
        <authorList>
            <person name="Kim I.S."/>
        </authorList>
    </citation>
    <scope>NUCLEOTIDE SEQUENCE [LARGE SCALE GENOMIC DNA]</scope>
    <source>
        <strain evidence="2 3">SAP-1</strain>
    </source>
</reference>
<organism evidence="2 3">
    <name type="scientific">Rouxiella aceris</name>
    <dbReference type="NCBI Taxonomy" id="2703884"/>
    <lineage>
        <taxon>Bacteria</taxon>
        <taxon>Pseudomonadati</taxon>
        <taxon>Pseudomonadota</taxon>
        <taxon>Gammaproteobacteria</taxon>
        <taxon>Enterobacterales</taxon>
        <taxon>Yersiniaceae</taxon>
        <taxon>Rouxiella</taxon>
    </lineage>
</organism>
<dbReference type="PROSITE" id="PS51257">
    <property type="entry name" value="PROKAR_LIPOPROTEIN"/>
    <property type="match status" value="1"/>
</dbReference>
<sequence>MCKNTRFFQAGIVLMAMGLQACAGTQPVPYSGISSSPRLQPNAQNDAGHMPYFYSARPAWREYSRVIIEPVVIYHGADNQFGDVTTEQQQELAAYMQKQFSQTLAERYQIVHQVSAGTLRIRLTLTGAETTTPVLGTFTRFDLAGGPYNVVQSIRGKQGSFTGSVSYAVEIFDASSQQLLEAYVSKQYPNALNIGASWGALNAAETGIDKGAEQLAERINPAH</sequence>
<protein>
    <submittedName>
        <fullName evidence="2">DUF3313 domain-containing protein</fullName>
    </submittedName>
</protein>
<keyword evidence="3" id="KW-1185">Reference proteome</keyword>
<reference evidence="2 3" key="1">
    <citation type="submission" date="2020-01" db="EMBL/GenBank/DDBJ databases">
        <authorList>
            <person name="Lee S.D."/>
        </authorList>
    </citation>
    <scope>NUCLEOTIDE SEQUENCE [LARGE SCALE GENOMIC DNA]</scope>
    <source>
        <strain evidence="2 3">SAP-1</strain>
    </source>
</reference>
<gene>
    <name evidence="2" type="ORF">GW590_20960</name>
</gene>
<comment type="caution">
    <text evidence="2">The sequence shown here is derived from an EMBL/GenBank/DDBJ whole genome shotgun (WGS) entry which is preliminary data.</text>
</comment>
<accession>A0A848MTR5</accession>